<accession>A0A6I4TDV6</accession>
<dbReference type="RefSeq" id="WP_160610553.1">
    <property type="nucleotide sequence ID" value="NZ_WTZA01000001.1"/>
</dbReference>
<dbReference type="EMBL" id="WTZA01000001">
    <property type="protein sequence ID" value="MXO74837.1"/>
    <property type="molecule type" value="Genomic_DNA"/>
</dbReference>
<evidence type="ECO:0000259" key="5">
    <source>
        <dbReference type="PROSITE" id="PS51898"/>
    </source>
</evidence>
<dbReference type="InterPro" id="IPR010998">
    <property type="entry name" value="Integrase_recombinase_N"/>
</dbReference>
<dbReference type="PANTHER" id="PTHR30629:SF2">
    <property type="entry name" value="PROPHAGE INTEGRASE INTS-RELATED"/>
    <property type="match status" value="1"/>
</dbReference>
<dbReference type="InterPro" id="IPR011010">
    <property type="entry name" value="DNA_brk_join_enz"/>
</dbReference>
<keyword evidence="4" id="KW-0233">DNA recombination</keyword>
<sequence length="387" mass="42985">MPKVKLDATTCLTATCPADKSKETLWDTAIQGFVIEIRPNGGRTYYLRYFDGHGRQRQHKIGGFADLTFDQARKEARRLRSIVVLGGDPAAAKDERKATPSYAELASQHLDYAKTYQKRPGNTDAVLRVHILPRWGKLRLDEITTQDVAKWLAEKRSSGLAPATVEKIRIVFNRSFELGLKWGVAGLKGNPVRSIPRPKFNNARERYLSPAEAQRLLAAAGRSDNSLLAPIVALLLYTGARKNELLQAQWQHVDLERRSWFIPDSKTGKSRHVPLSKPACEIIERLERTSKWLLPNPHTQRPFTDIKHAWMTARDEAHLPGLRLHDLRHAAASAMVGAGIDLYAVGKILGHADQASSARYAHLANDRLRTAVEAGAANLNLAAVASG</sequence>
<protein>
    <submittedName>
        <fullName evidence="6">Tyrosine-type recombinase/integrase</fullName>
    </submittedName>
</protein>
<feature type="domain" description="Tyr recombinase" evidence="5">
    <location>
        <begin position="203"/>
        <end position="373"/>
    </location>
</feature>
<dbReference type="InterPro" id="IPR050808">
    <property type="entry name" value="Phage_Integrase"/>
</dbReference>
<dbReference type="CDD" id="cd00796">
    <property type="entry name" value="INT_Rci_Hp1_C"/>
    <property type="match status" value="1"/>
</dbReference>
<proteinExistence type="inferred from homology"/>
<dbReference type="InterPro" id="IPR002104">
    <property type="entry name" value="Integrase_catalytic"/>
</dbReference>
<dbReference type="GO" id="GO:0003677">
    <property type="term" value="F:DNA binding"/>
    <property type="evidence" value="ECO:0007669"/>
    <property type="project" value="UniProtKB-KW"/>
</dbReference>
<evidence type="ECO:0000313" key="7">
    <source>
        <dbReference type="Proteomes" id="UP000439522"/>
    </source>
</evidence>
<dbReference type="Proteomes" id="UP000439522">
    <property type="component" value="Unassembled WGS sequence"/>
</dbReference>
<keyword evidence="2" id="KW-0229">DNA integration</keyword>
<keyword evidence="3" id="KW-0238">DNA-binding</keyword>
<dbReference type="InterPro" id="IPR038488">
    <property type="entry name" value="Integrase_DNA-bd_sf"/>
</dbReference>
<comment type="caution">
    <text evidence="6">The sequence shown here is derived from an EMBL/GenBank/DDBJ whole genome shotgun (WGS) entry which is preliminary data.</text>
</comment>
<dbReference type="Gene3D" id="1.10.150.130">
    <property type="match status" value="1"/>
</dbReference>
<reference evidence="6 7" key="1">
    <citation type="submission" date="2019-12" db="EMBL/GenBank/DDBJ databases">
        <title>Genomic-based taxomic classification of the family Erythrobacteraceae.</title>
        <authorList>
            <person name="Xu L."/>
        </authorList>
    </citation>
    <scope>NUCLEOTIDE SEQUENCE [LARGE SCALE GENOMIC DNA]</scope>
    <source>
        <strain evidence="6 7">100921-2</strain>
    </source>
</reference>
<comment type="similarity">
    <text evidence="1">Belongs to the 'phage' integrase family.</text>
</comment>
<dbReference type="PANTHER" id="PTHR30629">
    <property type="entry name" value="PROPHAGE INTEGRASE"/>
    <property type="match status" value="1"/>
</dbReference>
<evidence type="ECO:0000256" key="1">
    <source>
        <dbReference type="ARBA" id="ARBA00008857"/>
    </source>
</evidence>
<dbReference type="OrthoDB" id="7615137at2"/>
<dbReference type="Pfam" id="PF13356">
    <property type="entry name" value="Arm-DNA-bind_3"/>
    <property type="match status" value="1"/>
</dbReference>
<dbReference type="InterPro" id="IPR025166">
    <property type="entry name" value="Integrase_DNA_bind_dom"/>
</dbReference>
<evidence type="ECO:0000313" key="6">
    <source>
        <dbReference type="EMBL" id="MXO74837.1"/>
    </source>
</evidence>
<dbReference type="GO" id="GO:0006310">
    <property type="term" value="P:DNA recombination"/>
    <property type="evidence" value="ECO:0007669"/>
    <property type="project" value="UniProtKB-KW"/>
</dbReference>
<keyword evidence="7" id="KW-1185">Reference proteome</keyword>
<gene>
    <name evidence="6" type="ORF">GRI40_06335</name>
</gene>
<dbReference type="InterPro" id="IPR013762">
    <property type="entry name" value="Integrase-like_cat_sf"/>
</dbReference>
<evidence type="ECO:0000256" key="4">
    <source>
        <dbReference type="ARBA" id="ARBA00023172"/>
    </source>
</evidence>
<organism evidence="6 7">
    <name type="scientific">Tsuneonella aeria</name>
    <dbReference type="NCBI Taxonomy" id="1837929"/>
    <lineage>
        <taxon>Bacteria</taxon>
        <taxon>Pseudomonadati</taxon>
        <taxon>Pseudomonadota</taxon>
        <taxon>Alphaproteobacteria</taxon>
        <taxon>Sphingomonadales</taxon>
        <taxon>Erythrobacteraceae</taxon>
        <taxon>Tsuneonella</taxon>
    </lineage>
</organism>
<evidence type="ECO:0000256" key="3">
    <source>
        <dbReference type="ARBA" id="ARBA00023125"/>
    </source>
</evidence>
<dbReference type="Gene3D" id="1.10.443.10">
    <property type="entry name" value="Intergrase catalytic core"/>
    <property type="match status" value="1"/>
</dbReference>
<dbReference type="PROSITE" id="PS51898">
    <property type="entry name" value="TYR_RECOMBINASE"/>
    <property type="match status" value="1"/>
</dbReference>
<dbReference type="AlphaFoldDB" id="A0A6I4TDV6"/>
<dbReference type="GO" id="GO:0015074">
    <property type="term" value="P:DNA integration"/>
    <property type="evidence" value="ECO:0007669"/>
    <property type="project" value="UniProtKB-KW"/>
</dbReference>
<dbReference type="Pfam" id="PF00589">
    <property type="entry name" value="Phage_integrase"/>
    <property type="match status" value="1"/>
</dbReference>
<name>A0A6I4TDV6_9SPHN</name>
<evidence type="ECO:0000256" key="2">
    <source>
        <dbReference type="ARBA" id="ARBA00022908"/>
    </source>
</evidence>
<dbReference type="Gene3D" id="3.30.160.390">
    <property type="entry name" value="Integrase, DNA-binding domain"/>
    <property type="match status" value="1"/>
</dbReference>
<dbReference type="SUPFAM" id="SSF56349">
    <property type="entry name" value="DNA breaking-rejoining enzymes"/>
    <property type="match status" value="1"/>
</dbReference>